<evidence type="ECO:0000313" key="3">
    <source>
        <dbReference type="EMBL" id="PKA51260.1"/>
    </source>
</evidence>
<dbReference type="PANTHER" id="PTHR46122">
    <property type="entry name" value="GALACTOSE OXIDASE/KELCH REPEAT PROTEIN-RELATED"/>
    <property type="match status" value="1"/>
</dbReference>
<evidence type="ECO:0000256" key="2">
    <source>
        <dbReference type="ARBA" id="ARBA00022737"/>
    </source>
</evidence>
<dbReference type="PANTHER" id="PTHR46122:SF6">
    <property type="entry name" value="OS04G0619300 PROTEIN"/>
    <property type="match status" value="1"/>
</dbReference>
<evidence type="ECO:0000313" key="4">
    <source>
        <dbReference type="Proteomes" id="UP000236161"/>
    </source>
</evidence>
<proteinExistence type="predicted"/>
<reference evidence="3 4" key="1">
    <citation type="journal article" date="2017" name="Nature">
        <title>The Apostasia genome and the evolution of orchids.</title>
        <authorList>
            <person name="Zhang G.Q."/>
            <person name="Liu K.W."/>
            <person name="Li Z."/>
            <person name="Lohaus R."/>
            <person name="Hsiao Y.Y."/>
            <person name="Niu S.C."/>
            <person name="Wang J.Y."/>
            <person name="Lin Y.C."/>
            <person name="Xu Q."/>
            <person name="Chen L.J."/>
            <person name="Yoshida K."/>
            <person name="Fujiwara S."/>
            <person name="Wang Z.W."/>
            <person name="Zhang Y.Q."/>
            <person name="Mitsuda N."/>
            <person name="Wang M."/>
            <person name="Liu G.H."/>
            <person name="Pecoraro L."/>
            <person name="Huang H.X."/>
            <person name="Xiao X.J."/>
            <person name="Lin M."/>
            <person name="Wu X.Y."/>
            <person name="Wu W.L."/>
            <person name="Chen Y.Y."/>
            <person name="Chang S.B."/>
            <person name="Sakamoto S."/>
            <person name="Ohme-Takagi M."/>
            <person name="Yagi M."/>
            <person name="Zeng S.J."/>
            <person name="Shen C.Y."/>
            <person name="Yeh C.M."/>
            <person name="Luo Y.B."/>
            <person name="Tsai W.C."/>
            <person name="Van de Peer Y."/>
            <person name="Liu Z.J."/>
        </authorList>
    </citation>
    <scope>NUCLEOTIDE SEQUENCE [LARGE SCALE GENOMIC DNA]</scope>
    <source>
        <strain evidence="4">cv. Shenzhen</strain>
        <tissue evidence="3">Stem</tissue>
    </source>
</reference>
<dbReference type="Gene3D" id="2.120.10.80">
    <property type="entry name" value="Kelch-type beta propeller"/>
    <property type="match status" value="1"/>
</dbReference>
<dbReference type="Pfam" id="PF01344">
    <property type="entry name" value="Kelch_1"/>
    <property type="match status" value="2"/>
</dbReference>
<dbReference type="SUPFAM" id="SSF117281">
    <property type="entry name" value="Kelch motif"/>
    <property type="match status" value="1"/>
</dbReference>
<name>A0A2I0A6T4_9ASPA</name>
<dbReference type="Proteomes" id="UP000236161">
    <property type="component" value="Unassembled WGS sequence"/>
</dbReference>
<dbReference type="InterPro" id="IPR015915">
    <property type="entry name" value="Kelch-typ_b-propeller"/>
</dbReference>
<dbReference type="InterPro" id="IPR006652">
    <property type="entry name" value="Kelch_1"/>
</dbReference>
<keyword evidence="1" id="KW-0880">Kelch repeat</keyword>
<accession>A0A2I0A6T4</accession>
<dbReference type="GO" id="GO:0005634">
    <property type="term" value="C:nucleus"/>
    <property type="evidence" value="ECO:0007669"/>
    <property type="project" value="UniProtKB-ARBA"/>
</dbReference>
<dbReference type="STRING" id="1088818.A0A2I0A6T4"/>
<dbReference type="FunFam" id="2.120.10.80:FF:000007">
    <property type="entry name" value="F-box/kelch-repeat protein SKIP11"/>
    <property type="match status" value="1"/>
</dbReference>
<dbReference type="OrthoDB" id="191037at2759"/>
<dbReference type="AlphaFoldDB" id="A0A2I0A6T4"/>
<evidence type="ECO:0000256" key="1">
    <source>
        <dbReference type="ARBA" id="ARBA00022441"/>
    </source>
</evidence>
<dbReference type="EMBL" id="KZ452014">
    <property type="protein sequence ID" value="PKA51260.1"/>
    <property type="molecule type" value="Genomic_DNA"/>
</dbReference>
<organism evidence="3 4">
    <name type="scientific">Apostasia shenzhenica</name>
    <dbReference type="NCBI Taxonomy" id="1088818"/>
    <lineage>
        <taxon>Eukaryota</taxon>
        <taxon>Viridiplantae</taxon>
        <taxon>Streptophyta</taxon>
        <taxon>Embryophyta</taxon>
        <taxon>Tracheophyta</taxon>
        <taxon>Spermatophyta</taxon>
        <taxon>Magnoliopsida</taxon>
        <taxon>Liliopsida</taxon>
        <taxon>Asparagales</taxon>
        <taxon>Orchidaceae</taxon>
        <taxon>Apostasioideae</taxon>
        <taxon>Apostasia</taxon>
    </lineage>
</organism>
<dbReference type="CDD" id="cd22152">
    <property type="entry name" value="F-box_AtAFR-like"/>
    <property type="match status" value="1"/>
</dbReference>
<sequence length="481" mass="54636">MTGCYAEAEVIFLIDLLCLPEMYNVDFESQLYPSYVMFPLARHLMSLYYTKLEKSMQDTKSEIMFGAQGCQLLISIQQGCSSPQNYVLAFLFLPKSGNILKEMKICLFEIERIQKEKMKARTQPASGYKVLKSSECLIPGLHDDIALECLALTCRSDYPSLACLNKRFNLLIGSGYLYKLRRQLGIIEHWVYLACSLMPWEAFDPTRLRWMRLPRMPCDECFSYADKESLAVGTQLLVFGRELTGFAIWMYNLVRRDWSRCPLMNLPRCLFGSSSSGEIAIVAGGSDKNGRVLKCAEMYNSELSRWETLPDMNLPRKMCSGFFMDGKFYVIGGMSSHTESLTCGEEYNPERRTWRRIPNMYPGSNRATHQSPPLVAVVNNQLYAADQSTNEVKKYDKVNNTWNVVKPLPVRADSYNGWGLAFKACGDKLLVIGGHRGPQGEVIILHSWCPEDRNNGGPEWDVLSIRERAGAFVYNCAIMGC</sequence>
<keyword evidence="4" id="KW-1185">Reference proteome</keyword>
<keyword evidence="2" id="KW-0677">Repeat</keyword>
<protein>
    <submittedName>
        <fullName evidence="3">F-box/kelch-repeat protein</fullName>
    </submittedName>
</protein>
<gene>
    <name evidence="3" type="ORF">AXF42_Ash010700</name>
</gene>
<dbReference type="InterPro" id="IPR052439">
    <property type="entry name" value="F-box/Kelch-repeat"/>
</dbReference>
<dbReference type="SMART" id="SM00612">
    <property type="entry name" value="Kelch"/>
    <property type="match status" value="3"/>
</dbReference>